<dbReference type="Pfam" id="PF01370">
    <property type="entry name" value="Epimerase"/>
    <property type="match status" value="1"/>
</dbReference>
<comment type="pathway">
    <text evidence="1">Bacterial outer membrane biogenesis; LPS O-antigen biosynthesis.</text>
</comment>
<sequence length="349" mass="37998">MKTIAVTGASGFVGSAMIASFLLDDAPLRVLSLAHDDLDGSRVRQAVAKALAGFGGSPDRVAAIEPVAIDLTKAEEAAAVLAGIEADELWHVAAHMSYDPLRIAEAFAFNAVGTTRLMLATGRVGRFYFVSTTGVAGPGDRDRVGQVIPECPLVEFEAINPYTVSKAMAEHMLWTAGAERGIPLTVLRLGSVIGHSRTGWVNDTRYGYYSYLQAFKRFLGREPVFSVDIDPDRTFPVIHIDHMADLCHRLRARTHPGDREVFHICDTSLMTVAEHFQVFEEVTGGRIKIAFGPGAKSFNQVFNKVNADNNRFMGTRHSFDMTKLGEAVGEIPKLERSGLEAVITAYVNS</sequence>
<organism evidence="4 5">
    <name type="scientific">Skermanella stibiiresistens SB22</name>
    <dbReference type="NCBI Taxonomy" id="1385369"/>
    <lineage>
        <taxon>Bacteria</taxon>
        <taxon>Pseudomonadati</taxon>
        <taxon>Pseudomonadota</taxon>
        <taxon>Alphaproteobacteria</taxon>
        <taxon>Rhodospirillales</taxon>
        <taxon>Azospirillaceae</taxon>
        <taxon>Skermanella</taxon>
    </lineage>
</organism>
<evidence type="ECO:0000259" key="3">
    <source>
        <dbReference type="Pfam" id="PF01370"/>
    </source>
</evidence>
<dbReference type="EMBL" id="AVFL01000039">
    <property type="protein sequence ID" value="EWY36594.1"/>
    <property type="molecule type" value="Genomic_DNA"/>
</dbReference>
<dbReference type="PANTHER" id="PTHR43000">
    <property type="entry name" value="DTDP-D-GLUCOSE 4,6-DEHYDRATASE-RELATED"/>
    <property type="match status" value="1"/>
</dbReference>
<dbReference type="InterPro" id="IPR001509">
    <property type="entry name" value="Epimerase_deHydtase"/>
</dbReference>
<dbReference type="Proteomes" id="UP000019486">
    <property type="component" value="Unassembled WGS sequence"/>
</dbReference>
<proteinExistence type="inferred from homology"/>
<evidence type="ECO:0000256" key="2">
    <source>
        <dbReference type="ARBA" id="ARBA00007637"/>
    </source>
</evidence>
<comment type="similarity">
    <text evidence="2">Belongs to the NAD(P)-dependent epimerase/dehydratase family.</text>
</comment>
<keyword evidence="5" id="KW-1185">Reference proteome</keyword>
<dbReference type="AlphaFoldDB" id="W9GS34"/>
<dbReference type="RefSeq" id="WP_037460311.1">
    <property type="nucleotide sequence ID" value="NZ_AVFL01000039.1"/>
</dbReference>
<comment type="caution">
    <text evidence="4">The sequence shown here is derived from an EMBL/GenBank/DDBJ whole genome shotgun (WGS) entry which is preliminary data.</text>
</comment>
<evidence type="ECO:0000313" key="5">
    <source>
        <dbReference type="Proteomes" id="UP000019486"/>
    </source>
</evidence>
<evidence type="ECO:0000313" key="4">
    <source>
        <dbReference type="EMBL" id="EWY36594.1"/>
    </source>
</evidence>
<dbReference type="STRING" id="1385369.N825_09745"/>
<gene>
    <name evidence="4" type="ORF">N825_09745</name>
</gene>
<dbReference type="Gene3D" id="3.40.50.720">
    <property type="entry name" value="NAD(P)-binding Rossmann-like Domain"/>
    <property type="match status" value="1"/>
</dbReference>
<protein>
    <recommendedName>
        <fullName evidence="3">NAD-dependent epimerase/dehydratase domain-containing protein</fullName>
    </recommendedName>
</protein>
<accession>W9GS34</accession>
<dbReference type="InterPro" id="IPR036291">
    <property type="entry name" value="NAD(P)-bd_dom_sf"/>
</dbReference>
<reference evidence="4 5" key="1">
    <citation type="submission" date="2013-08" db="EMBL/GenBank/DDBJ databases">
        <title>The genome sequence of Skermanella stibiiresistens.</title>
        <authorList>
            <person name="Zhu W."/>
            <person name="Wang G."/>
        </authorList>
    </citation>
    <scope>NUCLEOTIDE SEQUENCE [LARGE SCALE GENOMIC DNA]</scope>
    <source>
        <strain evidence="4 5">SB22</strain>
    </source>
</reference>
<feature type="domain" description="NAD-dependent epimerase/dehydratase" evidence="3">
    <location>
        <begin position="4"/>
        <end position="255"/>
    </location>
</feature>
<name>W9GS34_9PROT</name>
<evidence type="ECO:0000256" key="1">
    <source>
        <dbReference type="ARBA" id="ARBA00005125"/>
    </source>
</evidence>
<dbReference type="SUPFAM" id="SSF51735">
    <property type="entry name" value="NAD(P)-binding Rossmann-fold domains"/>
    <property type="match status" value="1"/>
</dbReference>
<dbReference type="PATRIC" id="fig|1385369.3.peg.6343"/>